<feature type="domain" description="Protein kinase" evidence="3">
    <location>
        <begin position="1"/>
        <end position="277"/>
    </location>
</feature>
<dbReference type="Gene3D" id="1.10.510.10">
    <property type="entry name" value="Transferase(Phosphotransferase) domain 1"/>
    <property type="match status" value="4"/>
</dbReference>
<proteinExistence type="predicted"/>
<dbReference type="AlphaFoldDB" id="A0A818UUT9"/>
<evidence type="ECO:0000259" key="3">
    <source>
        <dbReference type="PROSITE" id="PS50011"/>
    </source>
</evidence>
<evidence type="ECO:0000313" key="5">
    <source>
        <dbReference type="Proteomes" id="UP000663865"/>
    </source>
</evidence>
<dbReference type="InterPro" id="IPR011009">
    <property type="entry name" value="Kinase-like_dom_sf"/>
</dbReference>
<dbReference type="SMART" id="SM00220">
    <property type="entry name" value="S_TKc"/>
    <property type="match status" value="3"/>
</dbReference>
<dbReference type="EMBL" id="CAJNYV010004867">
    <property type="protein sequence ID" value="CAF3702059.1"/>
    <property type="molecule type" value="Genomic_DNA"/>
</dbReference>
<dbReference type="InterPro" id="IPR050198">
    <property type="entry name" value="Non-receptor_tyrosine_kinases"/>
</dbReference>
<protein>
    <recommendedName>
        <fullName evidence="3">Protein kinase domain-containing protein</fullName>
    </recommendedName>
</protein>
<name>A0A818UUT9_9BILA</name>
<dbReference type="Pfam" id="PF07714">
    <property type="entry name" value="PK_Tyr_Ser-Thr"/>
    <property type="match status" value="4"/>
</dbReference>
<dbReference type="GO" id="GO:0004672">
    <property type="term" value="F:protein kinase activity"/>
    <property type="evidence" value="ECO:0007669"/>
    <property type="project" value="InterPro"/>
</dbReference>
<reference evidence="4" key="1">
    <citation type="submission" date="2021-02" db="EMBL/GenBank/DDBJ databases">
        <authorList>
            <person name="Nowell W R."/>
        </authorList>
    </citation>
    <scope>NUCLEOTIDE SEQUENCE</scope>
</reference>
<gene>
    <name evidence="4" type="ORF">KIK155_LOCUS26716</name>
</gene>
<dbReference type="PROSITE" id="PS50011">
    <property type="entry name" value="PROTEIN_KINASE_DOM"/>
    <property type="match status" value="3"/>
</dbReference>
<evidence type="ECO:0000256" key="1">
    <source>
        <dbReference type="ARBA" id="ARBA00022741"/>
    </source>
</evidence>
<keyword evidence="2" id="KW-0067">ATP-binding</keyword>
<dbReference type="PRINTS" id="PR00109">
    <property type="entry name" value="TYRKINASE"/>
</dbReference>
<accession>A0A818UUT9</accession>
<dbReference type="InterPro" id="IPR008266">
    <property type="entry name" value="Tyr_kinase_AS"/>
</dbReference>
<comment type="caution">
    <text evidence="4">The sequence shown here is derived from an EMBL/GenBank/DDBJ whole genome shotgun (WGS) entry which is preliminary data.</text>
</comment>
<dbReference type="SUPFAM" id="SSF56112">
    <property type="entry name" value="Protein kinase-like (PK-like)"/>
    <property type="match status" value="4"/>
</dbReference>
<evidence type="ECO:0000256" key="2">
    <source>
        <dbReference type="ARBA" id="ARBA00022840"/>
    </source>
</evidence>
<feature type="domain" description="Protein kinase" evidence="3">
    <location>
        <begin position="473"/>
        <end position="842"/>
    </location>
</feature>
<dbReference type="Proteomes" id="UP000663865">
    <property type="component" value="Unassembled WGS sequence"/>
</dbReference>
<feature type="domain" description="Protein kinase" evidence="3">
    <location>
        <begin position="842"/>
        <end position="1118"/>
    </location>
</feature>
<dbReference type="GO" id="GO:0005524">
    <property type="term" value="F:ATP binding"/>
    <property type="evidence" value="ECO:0007669"/>
    <property type="project" value="UniProtKB-KW"/>
</dbReference>
<dbReference type="PROSITE" id="PS00109">
    <property type="entry name" value="PROTEIN_KINASE_TYR"/>
    <property type="match status" value="2"/>
</dbReference>
<dbReference type="InterPro" id="IPR000719">
    <property type="entry name" value="Prot_kinase_dom"/>
</dbReference>
<evidence type="ECO:0000313" key="4">
    <source>
        <dbReference type="EMBL" id="CAF3702059.1"/>
    </source>
</evidence>
<keyword evidence="1" id="KW-0547">Nucleotide-binding</keyword>
<dbReference type="PANTHER" id="PTHR24418">
    <property type="entry name" value="TYROSINE-PROTEIN KINASE"/>
    <property type="match status" value="1"/>
</dbReference>
<organism evidence="4 5">
    <name type="scientific">Rotaria socialis</name>
    <dbReference type="NCBI Taxonomy" id="392032"/>
    <lineage>
        <taxon>Eukaryota</taxon>
        <taxon>Metazoa</taxon>
        <taxon>Spiralia</taxon>
        <taxon>Gnathifera</taxon>
        <taxon>Rotifera</taxon>
        <taxon>Eurotatoria</taxon>
        <taxon>Bdelloidea</taxon>
        <taxon>Philodinida</taxon>
        <taxon>Philodinidae</taxon>
        <taxon>Rotaria</taxon>
    </lineage>
</organism>
<dbReference type="InterPro" id="IPR001245">
    <property type="entry name" value="Ser-Thr/Tyr_kinase_cat_dom"/>
</dbReference>
<sequence length="1119" mass="129413">MAIQSKLELERYQFGVDIRKTRHIYGKNDKVISFGEWIKQRKERCTIVEMISDAGKREALFYQELNGHAHIIRTFGSIDNDSNYIIYAQEYAQNNDLHSFLYDTPLSQIVLIEMFSQVANAMQFIASKSMVHGDLGCRNVLVFKLDKNQPKNNLVKITDFGLARTLKTPSPFGNPSIIPKRYCALEILRNNNQSSYTEKSDVYSMGILMWEALSNSEIPYSYIADEDRVVKVKLDNEKLKRPHICNQQLWSLMEACWEHERELRPNFEDIIYRLSTITPSEVPDDQISILKYEPPTGYAFKLNVDVEKNAAIGGTFRKIYQAKWILQRKEPIVLIEMNEAPSKYEVSLFKLVDNHRHLINTFGFVENNSGSIMLLQECTPHGHLQELLSRQFEPSPAVLVAIFLQIIDAMIYIIGKDMTHGDLCCSNVLVFHMDASKPKENFVKLSNFALARPNKSSSFDDRRSVIPVRYCALEILRSVGRLNYSELSDVYSMGVLMWEACSQGKYPFTSTMSDREIRQKKLNGEILPRPWNCDRQIWPIIKKCWENEPQSRDRFRDMQVKLSSIDLESQFKYELGIDVKMKNRLCGEPGKIFYDSEWIAEKRQPIILISITTETAEREASFYIELSSHKHIVRTFGLVKNDPRSAMLIQERAPHGTFLKLLQSQEFKPSTKALVRIFSQIIDAMTYITKQDVIHGDLRCANVLVFRKNPLEADGNEVKLTNFSLTCTNDTSFKNNRQTSISSRYAAPEIGESGGQSDYSEFSDVYSMGILMWQACSQGAIPYEFSTSDEDIQQRKLKGENLPMPKNCDTRIWKIITDCWHREPQLRYDFNGMMIRLSSIKFEPSEIYQYRLDMNVKKKNPLNRHGGRFYEADWIPEREPPIILMIMNKETAERQASWYFMLNTHDHIIKTFGFVQNNDQLPMLLQERATHGNLEELLHSRRFQPKPKVLIAIFLQILDAMVYIANQGIIIGNLCCSNVLVFRMHPSNPSENLVKLTKFNTACKKESPRTDYKPQSMPVRYCAPEILKVEDSSNYSEAADVYSFGVLMWQACSQGIIPYGSDTSDEDVRRRRLSDEQLCKPNGCDDQIWAVIEYCLFRSSELRDNIKKIQLKISKINLV</sequence>